<accession>A0A915L979</accession>
<evidence type="ECO:0000313" key="1">
    <source>
        <dbReference type="Proteomes" id="UP000887565"/>
    </source>
</evidence>
<reference evidence="2" key="1">
    <citation type="submission" date="2022-11" db="UniProtKB">
        <authorList>
            <consortium name="WormBaseParasite"/>
        </authorList>
    </citation>
    <scope>IDENTIFICATION</scope>
</reference>
<dbReference type="WBParaSite" id="nRc.2.0.1.t46306-RA">
    <property type="protein sequence ID" value="nRc.2.0.1.t46306-RA"/>
    <property type="gene ID" value="nRc.2.0.1.g46306"/>
</dbReference>
<name>A0A915L979_ROMCU</name>
<organism evidence="1 2">
    <name type="scientific">Romanomermis culicivorax</name>
    <name type="common">Nematode worm</name>
    <dbReference type="NCBI Taxonomy" id="13658"/>
    <lineage>
        <taxon>Eukaryota</taxon>
        <taxon>Metazoa</taxon>
        <taxon>Ecdysozoa</taxon>
        <taxon>Nematoda</taxon>
        <taxon>Enoplea</taxon>
        <taxon>Dorylaimia</taxon>
        <taxon>Mermithida</taxon>
        <taxon>Mermithoidea</taxon>
        <taxon>Mermithidae</taxon>
        <taxon>Romanomermis</taxon>
    </lineage>
</organism>
<dbReference type="AlphaFoldDB" id="A0A915L979"/>
<evidence type="ECO:0000313" key="2">
    <source>
        <dbReference type="WBParaSite" id="nRc.2.0.1.t46306-RA"/>
    </source>
</evidence>
<protein>
    <submittedName>
        <fullName evidence="2">Uncharacterized protein</fullName>
    </submittedName>
</protein>
<proteinExistence type="predicted"/>
<keyword evidence="1" id="KW-1185">Reference proteome</keyword>
<dbReference type="Proteomes" id="UP000887565">
    <property type="component" value="Unplaced"/>
</dbReference>
<sequence length="120" mass="14418">VQLIFSSKRSEKIHEIGSRKEYYNIFKLCLTLYTLQSICSFDETSNEWSKIRFDDEKMQIELENCRKFQNFVQNLRQKIGLGNWGGNFFAYFKQSLKHFLRLCAVFFHFLFDVRPPEALL</sequence>